<reference evidence="7 8" key="1">
    <citation type="submission" date="2020-10" db="EMBL/GenBank/DDBJ databases">
        <title>The Coptis chinensis genome and diversification of protoberbering-type alkaloids.</title>
        <authorList>
            <person name="Wang B."/>
            <person name="Shu S."/>
            <person name="Song C."/>
            <person name="Liu Y."/>
        </authorList>
    </citation>
    <scope>NUCLEOTIDE SEQUENCE [LARGE SCALE GENOMIC DNA]</scope>
    <source>
        <strain evidence="7">HL-2020</strain>
        <tissue evidence="7">Leaf</tissue>
    </source>
</reference>
<dbReference type="SUPFAM" id="SSF51604">
    <property type="entry name" value="Enolase C-terminal domain-like"/>
    <property type="match status" value="1"/>
</dbReference>
<keyword evidence="4" id="KW-0324">Glycolysis</keyword>
<evidence type="ECO:0000313" key="8">
    <source>
        <dbReference type="Proteomes" id="UP000631114"/>
    </source>
</evidence>
<dbReference type="GO" id="GO:0004634">
    <property type="term" value="F:phosphopyruvate hydratase activity"/>
    <property type="evidence" value="ECO:0007669"/>
    <property type="project" value="UniProtKB-EC"/>
</dbReference>
<dbReference type="PANTHER" id="PTHR11902">
    <property type="entry name" value="ENOLASE"/>
    <property type="match status" value="1"/>
</dbReference>
<name>A0A835I7D8_9MAGN</name>
<dbReference type="EMBL" id="JADFTS010000004">
    <property type="protein sequence ID" value="KAF9611764.1"/>
    <property type="molecule type" value="Genomic_DNA"/>
</dbReference>
<dbReference type="InterPro" id="IPR036849">
    <property type="entry name" value="Enolase-like_C_sf"/>
</dbReference>
<keyword evidence="8" id="KW-1185">Reference proteome</keyword>
<evidence type="ECO:0000259" key="6">
    <source>
        <dbReference type="Pfam" id="PF00113"/>
    </source>
</evidence>
<dbReference type="Pfam" id="PF00113">
    <property type="entry name" value="Enolase_C"/>
    <property type="match status" value="1"/>
</dbReference>
<comment type="similarity">
    <text evidence="2">Belongs to the enolase family.</text>
</comment>
<evidence type="ECO:0000256" key="3">
    <source>
        <dbReference type="ARBA" id="ARBA00012058"/>
    </source>
</evidence>
<dbReference type="UniPathway" id="UPA00109">
    <property type="reaction ID" value="UER00187"/>
</dbReference>
<evidence type="ECO:0000256" key="1">
    <source>
        <dbReference type="ARBA" id="ARBA00005031"/>
    </source>
</evidence>
<sequence>MFTSPLWKIYLIVSIEDPFDQDDWEHCLVNLLIKLVWGVMGSHNNGETEEDTFIADLYVGLPTGQIKTGSMQLHLAAYFPFSHKEYSSLIVSLTTMLFLTARYLF</sequence>
<dbReference type="AlphaFoldDB" id="A0A835I7D8"/>
<keyword evidence="5" id="KW-0456">Lyase</keyword>
<dbReference type="GO" id="GO:0006096">
    <property type="term" value="P:glycolytic process"/>
    <property type="evidence" value="ECO:0007669"/>
    <property type="project" value="UniProtKB-UniPathway"/>
</dbReference>
<comment type="pathway">
    <text evidence="1">Carbohydrate degradation; glycolysis; pyruvate from D-glyceraldehyde 3-phosphate: step 4/5.</text>
</comment>
<proteinExistence type="inferred from homology"/>
<dbReference type="PANTHER" id="PTHR11902:SF1">
    <property type="entry name" value="ENOLASE"/>
    <property type="match status" value="1"/>
</dbReference>
<dbReference type="GO" id="GO:0000015">
    <property type="term" value="C:phosphopyruvate hydratase complex"/>
    <property type="evidence" value="ECO:0007669"/>
    <property type="project" value="InterPro"/>
</dbReference>
<dbReference type="InterPro" id="IPR020810">
    <property type="entry name" value="Enolase_C"/>
</dbReference>
<protein>
    <recommendedName>
        <fullName evidence="3">phosphopyruvate hydratase</fullName>
        <ecNumber evidence="3">4.2.1.11</ecNumber>
    </recommendedName>
</protein>
<organism evidence="7 8">
    <name type="scientific">Coptis chinensis</name>
    <dbReference type="NCBI Taxonomy" id="261450"/>
    <lineage>
        <taxon>Eukaryota</taxon>
        <taxon>Viridiplantae</taxon>
        <taxon>Streptophyta</taxon>
        <taxon>Embryophyta</taxon>
        <taxon>Tracheophyta</taxon>
        <taxon>Spermatophyta</taxon>
        <taxon>Magnoliopsida</taxon>
        <taxon>Ranunculales</taxon>
        <taxon>Ranunculaceae</taxon>
        <taxon>Coptidoideae</taxon>
        <taxon>Coptis</taxon>
    </lineage>
</organism>
<dbReference type="EC" id="4.2.1.11" evidence="3"/>
<gene>
    <name evidence="7" type="ORF">IFM89_034947</name>
</gene>
<evidence type="ECO:0000256" key="4">
    <source>
        <dbReference type="ARBA" id="ARBA00023152"/>
    </source>
</evidence>
<dbReference type="Proteomes" id="UP000631114">
    <property type="component" value="Unassembled WGS sequence"/>
</dbReference>
<evidence type="ECO:0000256" key="5">
    <source>
        <dbReference type="ARBA" id="ARBA00023239"/>
    </source>
</evidence>
<accession>A0A835I7D8</accession>
<dbReference type="GO" id="GO:0000287">
    <property type="term" value="F:magnesium ion binding"/>
    <property type="evidence" value="ECO:0007669"/>
    <property type="project" value="InterPro"/>
</dbReference>
<comment type="caution">
    <text evidence="7">The sequence shown here is derived from an EMBL/GenBank/DDBJ whole genome shotgun (WGS) entry which is preliminary data.</text>
</comment>
<evidence type="ECO:0000313" key="7">
    <source>
        <dbReference type="EMBL" id="KAF9611764.1"/>
    </source>
</evidence>
<feature type="domain" description="Enolase C-terminal TIM barrel" evidence="6">
    <location>
        <begin position="35"/>
        <end position="71"/>
    </location>
</feature>
<dbReference type="InterPro" id="IPR000941">
    <property type="entry name" value="Enolase"/>
</dbReference>
<dbReference type="Gene3D" id="3.20.20.120">
    <property type="entry name" value="Enolase-like C-terminal domain"/>
    <property type="match status" value="1"/>
</dbReference>
<evidence type="ECO:0000256" key="2">
    <source>
        <dbReference type="ARBA" id="ARBA00009604"/>
    </source>
</evidence>